<organism evidence="3 4">
    <name type="scientific">Pyrrhoderma noxium</name>
    <dbReference type="NCBI Taxonomy" id="2282107"/>
    <lineage>
        <taxon>Eukaryota</taxon>
        <taxon>Fungi</taxon>
        <taxon>Dikarya</taxon>
        <taxon>Basidiomycota</taxon>
        <taxon>Agaricomycotina</taxon>
        <taxon>Agaricomycetes</taxon>
        <taxon>Hymenochaetales</taxon>
        <taxon>Hymenochaetaceae</taxon>
        <taxon>Pyrrhoderma</taxon>
    </lineage>
</organism>
<evidence type="ECO:0000313" key="3">
    <source>
        <dbReference type="EMBL" id="PAV16322.1"/>
    </source>
</evidence>
<dbReference type="EMBL" id="NBII01000008">
    <property type="protein sequence ID" value="PAV16322.1"/>
    <property type="molecule type" value="Genomic_DNA"/>
</dbReference>
<keyword evidence="2" id="KW-0812">Transmembrane</keyword>
<evidence type="ECO:0000256" key="2">
    <source>
        <dbReference type="SAM" id="Phobius"/>
    </source>
</evidence>
<dbReference type="OrthoDB" id="2564904at2759"/>
<proteinExistence type="predicted"/>
<reference evidence="3 4" key="1">
    <citation type="journal article" date="2017" name="Mol. Ecol.">
        <title>Comparative and population genomic landscape of Phellinus noxius: A hypervariable fungus causing root rot in trees.</title>
        <authorList>
            <person name="Chung C.L."/>
            <person name="Lee T.J."/>
            <person name="Akiba M."/>
            <person name="Lee H.H."/>
            <person name="Kuo T.H."/>
            <person name="Liu D."/>
            <person name="Ke H.M."/>
            <person name="Yokoi T."/>
            <person name="Roa M.B."/>
            <person name="Lu M.J."/>
            <person name="Chang Y.Y."/>
            <person name="Ann P.J."/>
            <person name="Tsai J.N."/>
            <person name="Chen C.Y."/>
            <person name="Tzean S.S."/>
            <person name="Ota Y."/>
            <person name="Hattori T."/>
            <person name="Sahashi N."/>
            <person name="Liou R.F."/>
            <person name="Kikuchi T."/>
            <person name="Tsai I.J."/>
        </authorList>
    </citation>
    <scope>NUCLEOTIDE SEQUENCE [LARGE SCALE GENOMIC DNA]</scope>
    <source>
        <strain evidence="3 4">FFPRI411160</strain>
    </source>
</reference>
<accession>A0A286U9Q9</accession>
<keyword evidence="4" id="KW-1185">Reference proteome</keyword>
<name>A0A286U9Q9_9AGAM</name>
<evidence type="ECO:0000256" key="1">
    <source>
        <dbReference type="SAM" id="MobiDB-lite"/>
    </source>
</evidence>
<feature type="region of interest" description="Disordered" evidence="1">
    <location>
        <begin position="322"/>
        <end position="354"/>
    </location>
</feature>
<comment type="caution">
    <text evidence="3">The sequence shown here is derived from an EMBL/GenBank/DDBJ whole genome shotgun (WGS) entry which is preliminary data.</text>
</comment>
<dbReference type="STRING" id="2282107.A0A286U9Q9"/>
<gene>
    <name evidence="3" type="ORF">PNOK_0794200</name>
</gene>
<dbReference type="AlphaFoldDB" id="A0A286U9Q9"/>
<keyword evidence="2" id="KW-0472">Membrane</keyword>
<feature type="transmembrane region" description="Helical" evidence="2">
    <location>
        <begin position="371"/>
        <end position="390"/>
    </location>
</feature>
<dbReference type="Proteomes" id="UP000217199">
    <property type="component" value="Unassembled WGS sequence"/>
</dbReference>
<keyword evidence="2" id="KW-1133">Transmembrane helix</keyword>
<evidence type="ECO:0000313" key="4">
    <source>
        <dbReference type="Proteomes" id="UP000217199"/>
    </source>
</evidence>
<sequence>MSHVQSPIRTTTTPSLSLYFLFITMPRITITPFAVALAVAASVAHAQESTFPATPLASKHFSYPSGIPYQADTDTNLIRGSQFGYNLCNSTTEGQDSLCQTSFLNHLDDFCLWAPSEPNSLIADTEGEEVAWCTKPGRGTRTIPPVLLLTFINIAEGDYGGELDPHGADLRGNPLGGLVYTNAFNASNGDNDTYTQAIEWHNFMGGNSFCFKVCDPAGANAANYCQHIYDRIGCAYNAPNNAQNGTFEACLGDNQDFPGIYTSDGQVVTYTQPAESLGAISTMPYTPVVPASSSCTTFASADLYKEAISLFGTSSATAGASTGAPAASATGSGKASGSSGSATRSGSSAAASGSDSASSARIVRMGWGENGAASGIMIGFVGMLMAGAALL</sequence>
<protein>
    <submittedName>
        <fullName evidence="3">Macrofage activating glyco</fullName>
    </submittedName>
</protein>
<dbReference type="InParanoid" id="A0A286U9Q9"/>